<dbReference type="AlphaFoldDB" id="A0A939TC41"/>
<dbReference type="Gene3D" id="3.90.1200.10">
    <property type="match status" value="1"/>
</dbReference>
<evidence type="ECO:0000259" key="1">
    <source>
        <dbReference type="Pfam" id="PF01636"/>
    </source>
</evidence>
<sequence length="354" mass="39735">MTLICHDGLLPGTVVGTAPDSEDGTGLVIGIRGRVTGDWSRILREHYDIRWSARTALSKHHGEHHFIRTLRQRYVLSSYAPSVKVPPFRKQFEIIRALQEAGFSLVHSPVDTVDGEPVVEGGERGGYWLLRNFTRHDGYAPWHCIDVVADAARTLASLHQAGEDCTAPVVGPEEAEHALNWSVTTVVDNFDVVLSGFQHEQLAAGERDEIRRAVDMLLLGADKVLWASEEAGLTGLTHGDYRPANVLVRKGVVVNVIDWERARHDHHLQDAVFAALQFMVSCPCSCQKSGRLELARRFMDVYLKARAIDQPEVVAWMFRFVVLRRLLLNGRTEERLRLFRSPDFAKLADSSSWS</sequence>
<reference evidence="2" key="1">
    <citation type="submission" date="2021-03" db="EMBL/GenBank/DDBJ databases">
        <authorList>
            <person name="Kanchanasin P."/>
            <person name="Saeng-In P."/>
            <person name="Phongsopitanun W."/>
            <person name="Yuki M."/>
            <person name="Kudo T."/>
            <person name="Ohkuma M."/>
            <person name="Tanasupawat S."/>
        </authorList>
    </citation>
    <scope>NUCLEOTIDE SEQUENCE</scope>
    <source>
        <strain evidence="2">GKU 128</strain>
    </source>
</reference>
<dbReference type="Proteomes" id="UP000669179">
    <property type="component" value="Unassembled WGS sequence"/>
</dbReference>
<keyword evidence="3" id="KW-1185">Reference proteome</keyword>
<feature type="domain" description="Aminoglycoside phosphotransferase" evidence="1">
    <location>
        <begin position="66"/>
        <end position="275"/>
    </location>
</feature>
<gene>
    <name evidence="2" type="ORF">J4573_27380</name>
</gene>
<evidence type="ECO:0000313" key="2">
    <source>
        <dbReference type="EMBL" id="MBO2450850.1"/>
    </source>
</evidence>
<protein>
    <submittedName>
        <fullName evidence="2">Phosphotransferase</fullName>
    </submittedName>
</protein>
<organism evidence="2 3">
    <name type="scientific">Actinomadura barringtoniae</name>
    <dbReference type="NCBI Taxonomy" id="1427535"/>
    <lineage>
        <taxon>Bacteria</taxon>
        <taxon>Bacillati</taxon>
        <taxon>Actinomycetota</taxon>
        <taxon>Actinomycetes</taxon>
        <taxon>Streptosporangiales</taxon>
        <taxon>Thermomonosporaceae</taxon>
        <taxon>Actinomadura</taxon>
    </lineage>
</organism>
<dbReference type="EMBL" id="JAGEOJ010000011">
    <property type="protein sequence ID" value="MBO2450850.1"/>
    <property type="molecule type" value="Genomic_DNA"/>
</dbReference>
<accession>A0A939TC41</accession>
<dbReference type="RefSeq" id="WP_208258728.1">
    <property type="nucleotide sequence ID" value="NZ_JAGEOJ010000011.1"/>
</dbReference>
<name>A0A939TC41_9ACTN</name>
<dbReference type="InterPro" id="IPR011009">
    <property type="entry name" value="Kinase-like_dom_sf"/>
</dbReference>
<comment type="caution">
    <text evidence="2">The sequence shown here is derived from an EMBL/GenBank/DDBJ whole genome shotgun (WGS) entry which is preliminary data.</text>
</comment>
<proteinExistence type="predicted"/>
<evidence type="ECO:0000313" key="3">
    <source>
        <dbReference type="Proteomes" id="UP000669179"/>
    </source>
</evidence>
<dbReference type="Pfam" id="PF01636">
    <property type="entry name" value="APH"/>
    <property type="match status" value="1"/>
</dbReference>
<dbReference type="InterPro" id="IPR002575">
    <property type="entry name" value="Aminoglycoside_PTrfase"/>
</dbReference>
<dbReference type="SUPFAM" id="SSF56112">
    <property type="entry name" value="Protein kinase-like (PK-like)"/>
    <property type="match status" value="1"/>
</dbReference>